<dbReference type="Proteomes" id="UP000507470">
    <property type="component" value="Unassembled WGS sequence"/>
</dbReference>
<dbReference type="Gene3D" id="1.25.10.10">
    <property type="entry name" value="Leucine-rich Repeat Variant"/>
    <property type="match status" value="2"/>
</dbReference>
<reference evidence="2 3" key="1">
    <citation type="submission" date="2020-06" db="EMBL/GenBank/DDBJ databases">
        <authorList>
            <person name="Li R."/>
            <person name="Bekaert M."/>
        </authorList>
    </citation>
    <scope>NUCLEOTIDE SEQUENCE [LARGE SCALE GENOMIC DNA]</scope>
    <source>
        <strain evidence="3">wild</strain>
    </source>
</reference>
<protein>
    <submittedName>
        <fullName evidence="2">Cilia- and flagella-associated protein 69</fullName>
    </submittedName>
</protein>
<proteinExistence type="predicted"/>
<dbReference type="InterPro" id="IPR016024">
    <property type="entry name" value="ARM-type_fold"/>
</dbReference>
<organism evidence="2 3">
    <name type="scientific">Mytilus coruscus</name>
    <name type="common">Sea mussel</name>
    <dbReference type="NCBI Taxonomy" id="42192"/>
    <lineage>
        <taxon>Eukaryota</taxon>
        <taxon>Metazoa</taxon>
        <taxon>Spiralia</taxon>
        <taxon>Lophotrochozoa</taxon>
        <taxon>Mollusca</taxon>
        <taxon>Bivalvia</taxon>
        <taxon>Autobranchia</taxon>
        <taxon>Pteriomorphia</taxon>
        <taxon>Mytilida</taxon>
        <taxon>Mytiloidea</taxon>
        <taxon>Mytilidae</taxon>
        <taxon>Mytilinae</taxon>
        <taxon>Mytilus</taxon>
    </lineage>
</organism>
<dbReference type="AlphaFoldDB" id="A0A6J8CEY5"/>
<dbReference type="InterPro" id="IPR048732">
    <property type="entry name" value="CFA69"/>
</dbReference>
<name>A0A6J8CEY5_MYTCO</name>
<dbReference type="PANTHER" id="PTHR14716:SF0">
    <property type="entry name" value="CILIA- AND FLAGELLA-ASSOCIATED PROTEIN 69"/>
    <property type="match status" value="1"/>
</dbReference>
<dbReference type="GO" id="GO:0097730">
    <property type="term" value="C:non-motile cilium"/>
    <property type="evidence" value="ECO:0007669"/>
    <property type="project" value="TreeGrafter"/>
</dbReference>
<dbReference type="PANTHER" id="PTHR14716">
    <property type="entry name" value="CILIA- AND FLAGELLA-ASSOCIATED PROTEIN 69"/>
    <property type="match status" value="1"/>
</dbReference>
<evidence type="ECO:0000259" key="1">
    <source>
        <dbReference type="Pfam" id="PF21049"/>
    </source>
</evidence>
<dbReference type="InterPro" id="IPR048733">
    <property type="entry name" value="CFA69_ARM_dom"/>
</dbReference>
<dbReference type="SUPFAM" id="SSF48371">
    <property type="entry name" value="ARM repeat"/>
    <property type="match status" value="2"/>
</dbReference>
<dbReference type="GO" id="GO:0097225">
    <property type="term" value="C:sperm midpiece"/>
    <property type="evidence" value="ECO:0007669"/>
    <property type="project" value="TreeGrafter"/>
</dbReference>
<evidence type="ECO:0000313" key="3">
    <source>
        <dbReference type="Proteomes" id="UP000507470"/>
    </source>
</evidence>
<dbReference type="GO" id="GO:1902093">
    <property type="term" value="P:positive regulation of flagellated sperm motility"/>
    <property type="evidence" value="ECO:0007669"/>
    <property type="project" value="TreeGrafter"/>
</dbReference>
<gene>
    <name evidence="2" type="ORF">MCOR_28344</name>
</gene>
<dbReference type="EMBL" id="CACVKT020005203">
    <property type="protein sequence ID" value="CAC5393480.1"/>
    <property type="molecule type" value="Genomic_DNA"/>
</dbReference>
<dbReference type="InterPro" id="IPR011989">
    <property type="entry name" value="ARM-like"/>
</dbReference>
<sequence>MATSHMQRSGLTPKSNIMMTENIVDKPRIPLVAHVITDDDIGLLQGAKLQPINLNRVVKLLTDPHSVMLYDRHVNALQRLVRHYQKGFVSFLESIRTNNVDRQTLKKMRMPDQPLYEQLIVDILKICSYPFLKEKSSDELVYEQIVTESVSQLGYMMRVSSRDIRKQICSTLLNFYSEKPKNQNVQKHKATSLTYNQNIIENSDVSETLVKSLALIENELDMKLGILTVLQKFSNKSAKNCDQMLRAGAANRICSRMMDPDPSGQLLFRSVNILWNLLETGDPAPLSAQLNNFVCISQLRDAFIYQLTQGYSHYDRQLRNDLLVLSSLVATHCPNAPFIETGFAKQLTLFATFQEVKSHNALVKHLKLMQNHEDFELKKLLFNILISLSKDTTAIPVLSEGHLMLALMSYVRANEKTSGPRDWSQAQFEEIQLHALGTLCSLCPLMLEDYMICQGSTRLLLLLEWCTGPEDFGGHGNSYHGTGGRGNKRAQMRYCLRLIRSIVSTGQETVLQDLADQGAINQISTILHNATQSKDSDDAIDIEMQSDMLFILSCLCEGDMHRKELLGTQGVEVCIHYLRTDSRQLNSGLGHHRLLLAAVDCVWCSIIGCYTTEEFFMELEGVFLLIDLLEVCPKNMHNIILGCLLDLCENPKTQHHVLSWRGKGNCTAAHLFCEIWRNEEKDMGVQRASDGSIKNISRPLMGILQEQQGIVSLPATIPSQSIVDVSENMRAKLYSIFCKIGFTDLPGLTVEDHVTLVVIEKFMDLKLGEVWTEVISELQMEGVRPVTPDMEAIEAISRGIEERAQIVCGTQIELLEAQQNQDVLDEQEFYAEIRENYRQKEKQLSDWTDFVARTSNFQLLKAAKERQKLSIDASRVQNNYRELESYHDTELKDLHTTTFCGKSVDVESTSHNLTGGPFANYDPKTGTLRDRKAMKAPSNLSSISRY</sequence>
<evidence type="ECO:0000313" key="2">
    <source>
        <dbReference type="EMBL" id="CAC5393480.1"/>
    </source>
</evidence>
<keyword evidence="2" id="KW-0969">Cilium</keyword>
<keyword evidence="3" id="KW-1185">Reference proteome</keyword>
<feature type="domain" description="Cilia- and flagella-associated protein 69 ARM repeats" evidence="1">
    <location>
        <begin position="52"/>
        <end position="774"/>
    </location>
</feature>
<keyword evidence="2" id="KW-0966">Cell projection</keyword>
<keyword evidence="2" id="KW-0282">Flagellum</keyword>
<dbReference type="OrthoDB" id="191673at2759"/>
<accession>A0A6J8CEY5</accession>
<dbReference type="Pfam" id="PF21049">
    <property type="entry name" value="CFA69_ARM_rpt"/>
    <property type="match status" value="1"/>
</dbReference>